<evidence type="ECO:0000313" key="4">
    <source>
        <dbReference type="EMBL" id="MFD0751957.1"/>
    </source>
</evidence>
<dbReference type="InterPro" id="IPR041700">
    <property type="entry name" value="OMP_b-brl_3"/>
</dbReference>
<feature type="region of interest" description="Disordered" evidence="1">
    <location>
        <begin position="953"/>
        <end position="1008"/>
    </location>
</feature>
<dbReference type="PANTHER" id="PTHR48226:SF1">
    <property type="entry name" value="WAS_WASL-INTERACTING PROTEIN FAMILY MEMBER 1"/>
    <property type="match status" value="1"/>
</dbReference>
<keyword evidence="2" id="KW-0732">Signal</keyword>
<dbReference type="PANTHER" id="PTHR48226">
    <property type="entry name" value="OS06G0326200 PROTEIN"/>
    <property type="match status" value="1"/>
</dbReference>
<organism evidence="4 5">
    <name type="scientific">Mucilaginibacter calamicampi</name>
    <dbReference type="NCBI Taxonomy" id="1302352"/>
    <lineage>
        <taxon>Bacteria</taxon>
        <taxon>Pseudomonadati</taxon>
        <taxon>Bacteroidota</taxon>
        <taxon>Sphingobacteriia</taxon>
        <taxon>Sphingobacteriales</taxon>
        <taxon>Sphingobacteriaceae</taxon>
        <taxon>Mucilaginibacter</taxon>
    </lineage>
</organism>
<evidence type="ECO:0000313" key="5">
    <source>
        <dbReference type="Proteomes" id="UP001596958"/>
    </source>
</evidence>
<dbReference type="EMBL" id="JBHTHU010000022">
    <property type="protein sequence ID" value="MFD0751957.1"/>
    <property type="molecule type" value="Genomic_DNA"/>
</dbReference>
<feature type="domain" description="Outer membrane protein beta-barrel" evidence="3">
    <location>
        <begin position="482"/>
        <end position="781"/>
    </location>
</feature>
<evidence type="ECO:0000256" key="1">
    <source>
        <dbReference type="SAM" id="MobiDB-lite"/>
    </source>
</evidence>
<dbReference type="SUPFAM" id="SSF56935">
    <property type="entry name" value="Porins"/>
    <property type="match status" value="1"/>
</dbReference>
<name>A0ABW2YZP2_9SPHI</name>
<gene>
    <name evidence="4" type="ORF">ACFQZS_17520</name>
</gene>
<dbReference type="InterPro" id="IPR053099">
    <property type="entry name" value="WAS/WASL-interacting_domain"/>
</dbReference>
<comment type="caution">
    <text evidence="4">The sequence shown here is derived from an EMBL/GenBank/DDBJ whole genome shotgun (WGS) entry which is preliminary data.</text>
</comment>
<evidence type="ECO:0000259" key="3">
    <source>
        <dbReference type="Pfam" id="PF14905"/>
    </source>
</evidence>
<reference evidence="5" key="1">
    <citation type="journal article" date="2019" name="Int. J. Syst. Evol. Microbiol.">
        <title>The Global Catalogue of Microorganisms (GCM) 10K type strain sequencing project: providing services to taxonomists for standard genome sequencing and annotation.</title>
        <authorList>
            <consortium name="The Broad Institute Genomics Platform"/>
            <consortium name="The Broad Institute Genome Sequencing Center for Infectious Disease"/>
            <person name="Wu L."/>
            <person name="Ma J."/>
        </authorList>
    </citation>
    <scope>NUCLEOTIDE SEQUENCE [LARGE SCALE GENOMIC DNA]</scope>
    <source>
        <strain evidence="5">CCUG 63418</strain>
    </source>
</reference>
<feature type="chain" id="PRO_5045221552" evidence="2">
    <location>
        <begin position="21"/>
        <end position="1008"/>
    </location>
</feature>
<dbReference type="Pfam" id="PF13620">
    <property type="entry name" value="CarboxypepD_reg"/>
    <property type="match status" value="1"/>
</dbReference>
<dbReference type="Pfam" id="PF14905">
    <property type="entry name" value="OMP_b-brl_3"/>
    <property type="match status" value="1"/>
</dbReference>
<evidence type="ECO:0000256" key="2">
    <source>
        <dbReference type="SAM" id="SignalP"/>
    </source>
</evidence>
<proteinExistence type="predicted"/>
<dbReference type="SUPFAM" id="SSF49464">
    <property type="entry name" value="Carboxypeptidase regulatory domain-like"/>
    <property type="match status" value="1"/>
</dbReference>
<protein>
    <submittedName>
        <fullName evidence="4">Outer membrane beta-barrel protein</fullName>
    </submittedName>
</protein>
<dbReference type="InterPro" id="IPR008969">
    <property type="entry name" value="CarboxyPept-like_regulatory"/>
</dbReference>
<feature type="signal peptide" evidence="2">
    <location>
        <begin position="1"/>
        <end position="20"/>
    </location>
</feature>
<dbReference type="Proteomes" id="UP001596958">
    <property type="component" value="Unassembled WGS sequence"/>
</dbReference>
<keyword evidence="5" id="KW-1185">Reference proteome</keyword>
<dbReference type="RefSeq" id="WP_377102276.1">
    <property type="nucleotide sequence ID" value="NZ_JBHTHU010000022.1"/>
</dbReference>
<feature type="compositionally biased region" description="Gly residues" evidence="1">
    <location>
        <begin position="969"/>
        <end position="1008"/>
    </location>
</feature>
<accession>A0ABW2YZP2</accession>
<feature type="region of interest" description="Disordered" evidence="1">
    <location>
        <begin position="512"/>
        <end position="537"/>
    </location>
</feature>
<sequence>MKYLFLPFILAFLIVNSALAQNGRQVSGMIIDSTKLSVPGTTVKYVSNAGDSTTTVTGLDGKFTFTNVGGTGMTLTVTSLGYEGIRKRFTFADGDFKPLDLGSITLKAESKELGVVTIRGVVPVRIKEDTVAYSISAYPVRENAPVEDVIKKLPGVEVDAAGNVTTQGKSVTKIRINGKDYMGGDLQAATRNLPADILESIQLIDDYGDQANLTGVRTGEPDKIINLTIRADRNNGYSLQATAGGGRDVLPKGIDGADVNDNRYNGSVNYYNFKGNRQITVLANANNTNTNLFNFNRGGGGGGGNFGGGGGGGNFGGGGGGGNFGGGGGGGGARGGGGGAGGAGVSNQSGITVARSIGINYRDQWGEKVATYGSYSFNDNTTTTNSTSATLPGASTILTNTQSLSKSSPTNHRFQYNLEWRPDTVNYLKVVPSFSNSVSNTYSETNTLITNTDPTIGKTRYKQVSTGTSSSPTFGITALFNHRFSAKGRNLSMFLSANSSTSKSNSLSDLTLFEGTLPNPTAPRKQQIDQDNKSTSLSGNISYMEPLSTVSFIDLNYTLTRSTTSNDRRVVGLDSGSPLLDANLSNNYTFNFTTHRFALNYRLIETKYNLTLGVGVQPSVLEGQSSRSAAANFPATRKTQTNVVPTARFIYQFSRNESLTANYNGSASQPSFDQLQPVLDNSNQFSKVQGNPDLKQQFNNNFSLRYNTFGVSSGNLFFVNLNYSNTKGAVVTRTTYDGNSTLIRYVNADGNYSYGGNITYSKPWAERKYTLTVNARTNYSNTVGFVDEIINNVQTATQKNIAKNLSFTPGTRFRLDLTDIIDAQLSANYSINKTTNSVSLRNANQNVNTRNLDLGFQGKNYFGDWTVSYDITKQYNYGYNTTSGFSVPNPNIISAYVERRFLQGNKATIRLAAFDLLNQNTGVTTSGNTLSQVNRLGRYVMLSFTLRLQKFAGRSATQQNDRDRRGGRDGFGGGPGGGGRGPGGGGGGNFGGGPGGGGGNFNGGGGGF</sequence>